<dbReference type="EMBL" id="AP014926">
    <property type="protein sequence ID" value="BAR97215.1"/>
    <property type="molecule type" value="Genomic_DNA"/>
</dbReference>
<protein>
    <submittedName>
        <fullName evidence="1">Uncharacterized protein</fullName>
    </submittedName>
</protein>
<evidence type="ECO:0000313" key="1">
    <source>
        <dbReference type="EMBL" id="BAR97215.1"/>
    </source>
</evidence>
<accession>A0AAD1BMR1</accession>
<sequence>MLIPFCSKIEVAGRAYTRFWRKIQPVGVEIFQTNQAAQTF</sequence>
<dbReference type="Proteomes" id="UP000067008">
    <property type="component" value="Chromosome 1"/>
</dbReference>
<evidence type="ECO:0000313" key="2">
    <source>
        <dbReference type="Proteomes" id="UP000067008"/>
    </source>
</evidence>
<reference evidence="1 2" key="1">
    <citation type="submission" date="2015-07" db="EMBL/GenBank/DDBJ databases">
        <title>Complete genome sequence of Prevotella intermedia strain 17-2.</title>
        <authorList>
            <person name="Nambu T."/>
        </authorList>
    </citation>
    <scope>NUCLEOTIDE SEQUENCE [LARGE SCALE GENOMIC DNA]</scope>
    <source>
        <strain evidence="1 2">17-2</strain>
    </source>
</reference>
<name>A0AAD1BMR1_PREIN</name>
<proteinExistence type="predicted"/>
<dbReference type="AlphaFoldDB" id="A0AAD1BMR1"/>
<gene>
    <name evidence="1" type="ORF">PI172_2487</name>
</gene>
<organism evidence="1 2">
    <name type="scientific">Prevotella intermedia</name>
    <dbReference type="NCBI Taxonomy" id="28131"/>
    <lineage>
        <taxon>Bacteria</taxon>
        <taxon>Pseudomonadati</taxon>
        <taxon>Bacteroidota</taxon>
        <taxon>Bacteroidia</taxon>
        <taxon>Bacteroidales</taxon>
        <taxon>Prevotellaceae</taxon>
        <taxon>Prevotella</taxon>
    </lineage>
</organism>